<evidence type="ECO:0000313" key="2">
    <source>
        <dbReference type="Proteomes" id="UP000233140"/>
    </source>
</evidence>
<sequence length="51" mass="5733">MSSSLIRKCLRSCSLGNKFVLSVLTTLVEYEGCGILLKYIHFVEMNAVHVE</sequence>
<name>A0A2K5XNY9_MANLE</name>
<dbReference type="Ensembl" id="ENSMLET00000024763.1">
    <property type="protein sequence ID" value="ENSMLEP00000005016.1"/>
    <property type="gene ID" value="ENSMLEG00000022712.1"/>
</dbReference>
<organism evidence="1 2">
    <name type="scientific">Mandrillus leucophaeus</name>
    <name type="common">Drill</name>
    <name type="synonym">Papio leucophaeus</name>
    <dbReference type="NCBI Taxonomy" id="9568"/>
    <lineage>
        <taxon>Eukaryota</taxon>
        <taxon>Metazoa</taxon>
        <taxon>Chordata</taxon>
        <taxon>Craniata</taxon>
        <taxon>Vertebrata</taxon>
        <taxon>Euteleostomi</taxon>
        <taxon>Mammalia</taxon>
        <taxon>Eutheria</taxon>
        <taxon>Euarchontoglires</taxon>
        <taxon>Primates</taxon>
        <taxon>Haplorrhini</taxon>
        <taxon>Catarrhini</taxon>
        <taxon>Cercopithecidae</taxon>
        <taxon>Cercopithecinae</taxon>
        <taxon>Mandrillus</taxon>
    </lineage>
</organism>
<accession>A0A2K5XNY9</accession>
<dbReference type="Proteomes" id="UP000233140">
    <property type="component" value="Unassembled WGS sequence"/>
</dbReference>
<keyword evidence="2" id="KW-1185">Reference proteome</keyword>
<protein>
    <submittedName>
        <fullName evidence="1">Uncharacterized protein</fullName>
    </submittedName>
</protein>
<reference evidence="1" key="1">
    <citation type="submission" date="2025-08" db="UniProtKB">
        <authorList>
            <consortium name="Ensembl"/>
        </authorList>
    </citation>
    <scope>IDENTIFICATION</scope>
</reference>
<dbReference type="GeneTree" id="ENSGT00910000147643"/>
<dbReference type="AlphaFoldDB" id="A0A2K5XNY9"/>
<reference evidence="1" key="2">
    <citation type="submission" date="2025-09" db="UniProtKB">
        <authorList>
            <consortium name="Ensembl"/>
        </authorList>
    </citation>
    <scope>IDENTIFICATION</scope>
</reference>
<evidence type="ECO:0000313" key="1">
    <source>
        <dbReference type="Ensembl" id="ENSMLEP00000005016.1"/>
    </source>
</evidence>
<proteinExistence type="predicted"/>